<evidence type="ECO:0000313" key="2">
    <source>
        <dbReference type="EMBL" id="MFC4727956.1"/>
    </source>
</evidence>
<evidence type="ECO:0000259" key="1">
    <source>
        <dbReference type="PROSITE" id="PS50102"/>
    </source>
</evidence>
<dbReference type="PANTHER" id="PTHR48034">
    <property type="entry name" value="TRANSFORMER-2 SEX-DETERMINING PROTEIN-RELATED"/>
    <property type="match status" value="1"/>
</dbReference>
<dbReference type="InterPro" id="IPR012677">
    <property type="entry name" value="Nucleotide-bd_a/b_plait_sf"/>
</dbReference>
<comment type="caution">
    <text evidence="2">The sequence shown here is derived from an EMBL/GenBank/DDBJ whole genome shotgun (WGS) entry which is preliminary data.</text>
</comment>
<dbReference type="Pfam" id="PF00076">
    <property type="entry name" value="RRM_1"/>
    <property type="match status" value="1"/>
</dbReference>
<dbReference type="Gene3D" id="3.30.70.330">
    <property type="match status" value="1"/>
</dbReference>
<dbReference type="InterPro" id="IPR000504">
    <property type="entry name" value="RRM_dom"/>
</dbReference>
<evidence type="ECO:0000313" key="3">
    <source>
        <dbReference type="Proteomes" id="UP001595892"/>
    </source>
</evidence>
<proteinExistence type="predicted"/>
<dbReference type="SUPFAM" id="SSF54928">
    <property type="entry name" value="RNA-binding domain, RBD"/>
    <property type="match status" value="1"/>
</dbReference>
<keyword evidence="3" id="KW-1185">Reference proteome</keyword>
<organism evidence="2 3">
    <name type="scientific">Coralloluteibacterium thermophilum</name>
    <dbReference type="NCBI Taxonomy" id="2707049"/>
    <lineage>
        <taxon>Bacteria</taxon>
        <taxon>Pseudomonadati</taxon>
        <taxon>Pseudomonadota</taxon>
        <taxon>Gammaproteobacteria</taxon>
        <taxon>Lysobacterales</taxon>
        <taxon>Lysobacteraceae</taxon>
        <taxon>Coralloluteibacterium</taxon>
    </lineage>
</organism>
<dbReference type="InterPro" id="IPR050441">
    <property type="entry name" value="RBM"/>
</dbReference>
<gene>
    <name evidence="2" type="ORF">ACFO3Q_07220</name>
</gene>
<name>A0ABV9NIZ3_9GAMM</name>
<protein>
    <submittedName>
        <fullName evidence="2">RNA recognition motif domain-containing protein</fullName>
    </submittedName>
</protein>
<accession>A0ABV9NIZ3</accession>
<dbReference type="RefSeq" id="WP_377003975.1">
    <property type="nucleotide sequence ID" value="NZ_JBHSGG010000019.1"/>
</dbReference>
<reference evidence="3" key="1">
    <citation type="journal article" date="2019" name="Int. J. Syst. Evol. Microbiol.">
        <title>The Global Catalogue of Microorganisms (GCM) 10K type strain sequencing project: providing services to taxonomists for standard genome sequencing and annotation.</title>
        <authorList>
            <consortium name="The Broad Institute Genomics Platform"/>
            <consortium name="The Broad Institute Genome Sequencing Center for Infectious Disease"/>
            <person name="Wu L."/>
            <person name="Ma J."/>
        </authorList>
    </citation>
    <scope>NUCLEOTIDE SEQUENCE [LARGE SCALE GENOMIC DNA]</scope>
    <source>
        <strain evidence="3">CGMCC 1.13574</strain>
    </source>
</reference>
<sequence>MLTLNVRGLPRSMNEKTLTELFAAHGRVRGLKMAKDLFSGECKGFAELQMEGHEARNAIAALNGSSQDGELIRVELASERRARGRR</sequence>
<feature type="domain" description="RRM" evidence="1">
    <location>
        <begin position="2"/>
        <end position="79"/>
    </location>
</feature>
<dbReference type="InterPro" id="IPR035979">
    <property type="entry name" value="RBD_domain_sf"/>
</dbReference>
<dbReference type="Proteomes" id="UP001595892">
    <property type="component" value="Unassembled WGS sequence"/>
</dbReference>
<dbReference type="EMBL" id="JBHSGG010000019">
    <property type="protein sequence ID" value="MFC4727956.1"/>
    <property type="molecule type" value="Genomic_DNA"/>
</dbReference>
<dbReference type="PROSITE" id="PS50102">
    <property type="entry name" value="RRM"/>
    <property type="match status" value="1"/>
</dbReference>
<dbReference type="CDD" id="cd00590">
    <property type="entry name" value="RRM_SF"/>
    <property type="match status" value="1"/>
</dbReference>
<dbReference type="SMART" id="SM00360">
    <property type="entry name" value="RRM"/>
    <property type="match status" value="1"/>
</dbReference>